<dbReference type="Pfam" id="PF00144">
    <property type="entry name" value="Beta-lactamase"/>
    <property type="match status" value="1"/>
</dbReference>
<evidence type="ECO:0000313" key="3">
    <source>
        <dbReference type="EMBL" id="KAI9254470.1"/>
    </source>
</evidence>
<keyword evidence="4" id="KW-1185">Reference proteome</keyword>
<dbReference type="AlphaFoldDB" id="A0AAD5PAQ9"/>
<feature type="domain" description="Beta-lactamase-related" evidence="2">
    <location>
        <begin position="104"/>
        <end position="225"/>
    </location>
</feature>
<organism evidence="3 4">
    <name type="scientific">Phascolomyces articulosus</name>
    <dbReference type="NCBI Taxonomy" id="60185"/>
    <lineage>
        <taxon>Eukaryota</taxon>
        <taxon>Fungi</taxon>
        <taxon>Fungi incertae sedis</taxon>
        <taxon>Mucoromycota</taxon>
        <taxon>Mucoromycotina</taxon>
        <taxon>Mucoromycetes</taxon>
        <taxon>Mucorales</taxon>
        <taxon>Lichtheimiaceae</taxon>
        <taxon>Phascolomyces</taxon>
    </lineage>
</organism>
<name>A0AAD5PAQ9_9FUNG</name>
<gene>
    <name evidence="3" type="ORF">BDA99DRAFT_562578</name>
</gene>
<accession>A0AAD5PAQ9</accession>
<dbReference type="PANTHER" id="PTHR43319:SF3">
    <property type="entry name" value="BETA-LACTAMASE-RELATED DOMAIN-CONTAINING PROTEIN"/>
    <property type="match status" value="1"/>
</dbReference>
<dbReference type="Proteomes" id="UP001209540">
    <property type="component" value="Unassembled WGS sequence"/>
</dbReference>
<sequence length="465" mass="51638">MTTKGTPNPNINDISSKSRENESSSSSSSTTRSILWRLFRLTVVSLVLEVAVALKKYVNHGSFTPWTCSVFGYQCSRLYDVPFNGYVHKDYITAQEVFKQNFYSGEEVGAATAAYVDGELVLDIQGGWQDPDKNIPYTDKTLQMVFSSTKALTSIVVAQFVEKGVLSYDEKISTYWPEFSQGNKENVTLGDLMQHAAGVGYLENGITTAELEDPERRSHILAEQPHNFGGRVAGRTVNDVAADLNEKYGIEWYLRPYQEEYDYRISSFYTAPTIIRIYSTIKELGGIGNFFKAILNPDENVMKSVASLPDGVATSAFPSLRLRRVESPSYSGHTNARSIAKLAAMMANKGKAIVDGEPDLLSTETYNLVTEPVPLDFDVFFKRHINCVKGGWGNHEDFSVEGVQFIGWPGFGGSTFFWNHELKIGFGYHMNGIASGTIQSPDNRSMSILGAIVKEALKKKNNTSR</sequence>
<dbReference type="InterPro" id="IPR012338">
    <property type="entry name" value="Beta-lactam/transpept-like"/>
</dbReference>
<reference evidence="3" key="1">
    <citation type="journal article" date="2022" name="IScience">
        <title>Evolution of zygomycete secretomes and the origins of terrestrial fungal ecologies.</title>
        <authorList>
            <person name="Chang Y."/>
            <person name="Wang Y."/>
            <person name="Mondo S."/>
            <person name="Ahrendt S."/>
            <person name="Andreopoulos W."/>
            <person name="Barry K."/>
            <person name="Beard J."/>
            <person name="Benny G.L."/>
            <person name="Blankenship S."/>
            <person name="Bonito G."/>
            <person name="Cuomo C."/>
            <person name="Desiro A."/>
            <person name="Gervers K.A."/>
            <person name="Hundley H."/>
            <person name="Kuo A."/>
            <person name="LaButti K."/>
            <person name="Lang B.F."/>
            <person name="Lipzen A."/>
            <person name="O'Donnell K."/>
            <person name="Pangilinan J."/>
            <person name="Reynolds N."/>
            <person name="Sandor L."/>
            <person name="Smith M.E."/>
            <person name="Tsang A."/>
            <person name="Grigoriev I.V."/>
            <person name="Stajich J.E."/>
            <person name="Spatafora J.W."/>
        </authorList>
    </citation>
    <scope>NUCLEOTIDE SEQUENCE</scope>
    <source>
        <strain evidence="3">RSA 2281</strain>
    </source>
</reference>
<dbReference type="InterPro" id="IPR052907">
    <property type="entry name" value="Beta-lactamase/esterase"/>
</dbReference>
<evidence type="ECO:0000256" key="1">
    <source>
        <dbReference type="SAM" id="MobiDB-lite"/>
    </source>
</evidence>
<reference evidence="3" key="2">
    <citation type="submission" date="2023-02" db="EMBL/GenBank/DDBJ databases">
        <authorList>
            <consortium name="DOE Joint Genome Institute"/>
            <person name="Mondo S.J."/>
            <person name="Chang Y."/>
            <person name="Wang Y."/>
            <person name="Ahrendt S."/>
            <person name="Andreopoulos W."/>
            <person name="Barry K."/>
            <person name="Beard J."/>
            <person name="Benny G.L."/>
            <person name="Blankenship S."/>
            <person name="Bonito G."/>
            <person name="Cuomo C."/>
            <person name="Desiro A."/>
            <person name="Gervers K.A."/>
            <person name="Hundley H."/>
            <person name="Kuo A."/>
            <person name="LaButti K."/>
            <person name="Lang B.F."/>
            <person name="Lipzen A."/>
            <person name="O'Donnell K."/>
            <person name="Pangilinan J."/>
            <person name="Reynolds N."/>
            <person name="Sandor L."/>
            <person name="Smith M.W."/>
            <person name="Tsang A."/>
            <person name="Grigoriev I.V."/>
            <person name="Stajich J.E."/>
            <person name="Spatafora J.W."/>
        </authorList>
    </citation>
    <scope>NUCLEOTIDE SEQUENCE</scope>
    <source>
        <strain evidence="3">RSA 2281</strain>
    </source>
</reference>
<dbReference type="Gene3D" id="3.40.710.10">
    <property type="entry name" value="DD-peptidase/beta-lactamase superfamily"/>
    <property type="match status" value="2"/>
</dbReference>
<dbReference type="PANTHER" id="PTHR43319">
    <property type="entry name" value="BETA-LACTAMASE-RELATED"/>
    <property type="match status" value="1"/>
</dbReference>
<dbReference type="SUPFAM" id="SSF56601">
    <property type="entry name" value="beta-lactamase/transpeptidase-like"/>
    <property type="match status" value="1"/>
</dbReference>
<dbReference type="InterPro" id="IPR001466">
    <property type="entry name" value="Beta-lactam-related"/>
</dbReference>
<proteinExistence type="predicted"/>
<feature type="region of interest" description="Disordered" evidence="1">
    <location>
        <begin position="1"/>
        <end position="28"/>
    </location>
</feature>
<evidence type="ECO:0000313" key="4">
    <source>
        <dbReference type="Proteomes" id="UP001209540"/>
    </source>
</evidence>
<feature type="compositionally biased region" description="Polar residues" evidence="1">
    <location>
        <begin position="1"/>
        <end position="14"/>
    </location>
</feature>
<comment type="caution">
    <text evidence="3">The sequence shown here is derived from an EMBL/GenBank/DDBJ whole genome shotgun (WGS) entry which is preliminary data.</text>
</comment>
<dbReference type="EMBL" id="JAIXMP010000024">
    <property type="protein sequence ID" value="KAI9254470.1"/>
    <property type="molecule type" value="Genomic_DNA"/>
</dbReference>
<evidence type="ECO:0000259" key="2">
    <source>
        <dbReference type="Pfam" id="PF00144"/>
    </source>
</evidence>
<protein>
    <submittedName>
        <fullName evidence="3">Beta-lactamase/transpeptidase-like protein</fullName>
    </submittedName>
</protein>